<evidence type="ECO:0000313" key="2">
    <source>
        <dbReference type="Proteomes" id="UP001516400"/>
    </source>
</evidence>
<organism evidence="1 2">
    <name type="scientific">Cryptolaemus montrouzieri</name>
    <dbReference type="NCBI Taxonomy" id="559131"/>
    <lineage>
        <taxon>Eukaryota</taxon>
        <taxon>Metazoa</taxon>
        <taxon>Ecdysozoa</taxon>
        <taxon>Arthropoda</taxon>
        <taxon>Hexapoda</taxon>
        <taxon>Insecta</taxon>
        <taxon>Pterygota</taxon>
        <taxon>Neoptera</taxon>
        <taxon>Endopterygota</taxon>
        <taxon>Coleoptera</taxon>
        <taxon>Polyphaga</taxon>
        <taxon>Cucujiformia</taxon>
        <taxon>Coccinelloidea</taxon>
        <taxon>Coccinellidae</taxon>
        <taxon>Scymninae</taxon>
        <taxon>Scymnini</taxon>
        <taxon>Cryptolaemus</taxon>
    </lineage>
</organism>
<gene>
    <name evidence="1" type="ORF">HHI36_001222</name>
</gene>
<dbReference type="EMBL" id="JABFTP020000185">
    <property type="protein sequence ID" value="KAL3286728.1"/>
    <property type="molecule type" value="Genomic_DNA"/>
</dbReference>
<keyword evidence="2" id="KW-1185">Reference proteome</keyword>
<accession>A0ABD2P721</accession>
<name>A0ABD2P721_9CUCU</name>
<sequence>MARYINKKNVDAATTIDESFSKYVKECRRISKQLNKAVVIGSREKIQDAKFGYLVAPLKPNLKVRI</sequence>
<dbReference type="AlphaFoldDB" id="A0ABD2P721"/>
<proteinExistence type="predicted"/>
<evidence type="ECO:0000313" key="1">
    <source>
        <dbReference type="EMBL" id="KAL3286728.1"/>
    </source>
</evidence>
<protein>
    <submittedName>
        <fullName evidence="1">Uncharacterized protein</fullName>
    </submittedName>
</protein>
<comment type="caution">
    <text evidence="1">The sequence shown here is derived from an EMBL/GenBank/DDBJ whole genome shotgun (WGS) entry which is preliminary data.</text>
</comment>
<dbReference type="Proteomes" id="UP001516400">
    <property type="component" value="Unassembled WGS sequence"/>
</dbReference>
<reference evidence="1 2" key="1">
    <citation type="journal article" date="2021" name="BMC Biol.">
        <title>Horizontally acquired antibacterial genes associated with adaptive radiation of ladybird beetles.</title>
        <authorList>
            <person name="Li H.S."/>
            <person name="Tang X.F."/>
            <person name="Huang Y.H."/>
            <person name="Xu Z.Y."/>
            <person name="Chen M.L."/>
            <person name="Du X.Y."/>
            <person name="Qiu B.Y."/>
            <person name="Chen P.T."/>
            <person name="Zhang W."/>
            <person name="Slipinski A."/>
            <person name="Escalona H.E."/>
            <person name="Waterhouse R.M."/>
            <person name="Zwick A."/>
            <person name="Pang H."/>
        </authorList>
    </citation>
    <scope>NUCLEOTIDE SEQUENCE [LARGE SCALE GENOMIC DNA]</scope>
    <source>
        <strain evidence="1">SYSU2018</strain>
    </source>
</reference>